<evidence type="ECO:0000256" key="7">
    <source>
        <dbReference type="HAMAP-Rule" id="MF_00258"/>
    </source>
</evidence>
<dbReference type="GO" id="GO:0071555">
    <property type="term" value="P:cell wall organization"/>
    <property type="evidence" value="ECO:0007669"/>
    <property type="project" value="UniProtKB-KW"/>
</dbReference>
<gene>
    <name evidence="7" type="primary">murI</name>
    <name evidence="8" type="ORF">E6K79_05130</name>
</gene>
<dbReference type="GO" id="GO:0009252">
    <property type="term" value="P:peptidoglycan biosynthetic process"/>
    <property type="evidence" value="ECO:0007669"/>
    <property type="project" value="UniProtKB-UniRule"/>
</dbReference>
<dbReference type="EMBL" id="VBOZ01000013">
    <property type="protein sequence ID" value="TMQ65431.1"/>
    <property type="molecule type" value="Genomic_DNA"/>
</dbReference>
<evidence type="ECO:0000313" key="8">
    <source>
        <dbReference type="EMBL" id="TMQ65431.1"/>
    </source>
</evidence>
<evidence type="ECO:0000256" key="5">
    <source>
        <dbReference type="ARBA" id="ARBA00023235"/>
    </source>
</evidence>
<keyword evidence="4 7" id="KW-0573">Peptidoglycan synthesis</keyword>
<comment type="pathway">
    <text evidence="7">Cell wall biogenesis; peptidoglycan biosynthesis.</text>
</comment>
<proteinExistence type="inferred from homology"/>
<dbReference type="InterPro" id="IPR004391">
    <property type="entry name" value="Glu_race"/>
</dbReference>
<keyword evidence="6 7" id="KW-0961">Cell wall biogenesis/degradation</keyword>
<feature type="binding site" evidence="7">
    <location>
        <begin position="11"/>
        <end position="12"/>
    </location>
    <ligand>
        <name>substrate</name>
    </ligand>
</feature>
<dbReference type="HAMAP" id="MF_00258">
    <property type="entry name" value="Glu_racemase"/>
    <property type="match status" value="1"/>
</dbReference>
<comment type="catalytic activity">
    <reaction evidence="1 7">
        <text>L-glutamate = D-glutamate</text>
        <dbReference type="Rhea" id="RHEA:12813"/>
        <dbReference type="ChEBI" id="CHEBI:29985"/>
        <dbReference type="ChEBI" id="CHEBI:29986"/>
        <dbReference type="EC" id="5.1.1.3"/>
    </reaction>
</comment>
<protein>
    <recommendedName>
        <fullName evidence="2 7">Glutamate racemase</fullName>
        <ecNumber evidence="2 7">5.1.1.3</ecNumber>
    </recommendedName>
</protein>
<comment type="similarity">
    <text evidence="7">Belongs to the aspartate/glutamate racemases family.</text>
</comment>
<dbReference type="PANTHER" id="PTHR21198">
    <property type="entry name" value="GLUTAMATE RACEMASE"/>
    <property type="match status" value="1"/>
</dbReference>
<keyword evidence="3 7" id="KW-0133">Cell shape</keyword>
<keyword evidence="5 7" id="KW-0413">Isomerase</keyword>
<dbReference type="UniPathway" id="UPA00219"/>
<dbReference type="Gene3D" id="3.40.50.1860">
    <property type="match status" value="2"/>
</dbReference>
<evidence type="ECO:0000256" key="3">
    <source>
        <dbReference type="ARBA" id="ARBA00022960"/>
    </source>
</evidence>
<feature type="binding site" evidence="7">
    <location>
        <begin position="191"/>
        <end position="192"/>
    </location>
    <ligand>
        <name>substrate</name>
    </ligand>
</feature>
<dbReference type="InterPro" id="IPR015942">
    <property type="entry name" value="Asp/Glu/hydantoin_racemase"/>
</dbReference>
<dbReference type="FunFam" id="3.40.50.1860:FF:000001">
    <property type="entry name" value="Glutamate racemase"/>
    <property type="match status" value="1"/>
</dbReference>
<dbReference type="Pfam" id="PF01177">
    <property type="entry name" value="Asp_Glu_race"/>
    <property type="match status" value="1"/>
</dbReference>
<dbReference type="PANTHER" id="PTHR21198:SF2">
    <property type="entry name" value="GLUTAMATE RACEMASE"/>
    <property type="match status" value="1"/>
</dbReference>
<dbReference type="InterPro" id="IPR001920">
    <property type="entry name" value="Asp/Glu_race"/>
</dbReference>
<evidence type="ECO:0000313" key="9">
    <source>
        <dbReference type="Proteomes" id="UP000317691"/>
    </source>
</evidence>
<dbReference type="GO" id="GO:0008360">
    <property type="term" value="P:regulation of cell shape"/>
    <property type="evidence" value="ECO:0007669"/>
    <property type="project" value="UniProtKB-KW"/>
</dbReference>
<accession>A0A538TP81</accession>
<evidence type="ECO:0000256" key="6">
    <source>
        <dbReference type="ARBA" id="ARBA00023316"/>
    </source>
</evidence>
<organism evidence="8 9">
    <name type="scientific">Eiseniibacteriota bacterium</name>
    <dbReference type="NCBI Taxonomy" id="2212470"/>
    <lineage>
        <taxon>Bacteria</taxon>
        <taxon>Candidatus Eiseniibacteriota</taxon>
    </lineage>
</organism>
<reference evidence="8 9" key="1">
    <citation type="journal article" date="2019" name="Nat. Microbiol.">
        <title>Mediterranean grassland soil C-N compound turnover is dependent on rainfall and depth, and is mediated by genomically divergent microorganisms.</title>
        <authorList>
            <person name="Diamond S."/>
            <person name="Andeer P.F."/>
            <person name="Li Z."/>
            <person name="Crits-Christoph A."/>
            <person name="Burstein D."/>
            <person name="Anantharaman K."/>
            <person name="Lane K.R."/>
            <person name="Thomas B.C."/>
            <person name="Pan C."/>
            <person name="Northen T.R."/>
            <person name="Banfield J.F."/>
        </authorList>
    </citation>
    <scope>NUCLEOTIDE SEQUENCE [LARGE SCALE GENOMIC DNA]</scope>
    <source>
        <strain evidence="8">WS_9</strain>
    </source>
</reference>
<feature type="active site" description="Proton donor/acceptor" evidence="7">
    <location>
        <position position="190"/>
    </location>
</feature>
<name>A0A538TP81_UNCEI</name>
<feature type="binding site" evidence="7">
    <location>
        <begin position="43"/>
        <end position="44"/>
    </location>
    <ligand>
        <name>substrate</name>
    </ligand>
</feature>
<dbReference type="SUPFAM" id="SSF53681">
    <property type="entry name" value="Aspartate/glutamate racemase"/>
    <property type="match status" value="2"/>
</dbReference>
<dbReference type="AlphaFoldDB" id="A0A538TP81"/>
<sequence>MSARRVLGVFDSGIGGLTVVRHLRRLLPGVPIVYFGDTARVPYGTKSDATVRRFAGEAVRFLTQFQVGRVVVACNTVSAVALRTLGREFQGLPIDGVIEPGADAAVEATRSGRIGVIGTRATVASAAYERAVSAAARRAGKRARVDAVPCPLLVPLAEEGMEDSQAAREVLRDYLAPLKRKKVDTLILGCTHYPPFRRALGAVMGPRVRLIDSGEATARRLAKTLKRERRDGRGTLRCYVSDIPRQFERIGRRFLGHSMGRVRLVAQDDLPWFERPPHKGGR</sequence>
<evidence type="ECO:0000256" key="4">
    <source>
        <dbReference type="ARBA" id="ARBA00022984"/>
    </source>
</evidence>
<dbReference type="GO" id="GO:0008881">
    <property type="term" value="F:glutamate racemase activity"/>
    <property type="evidence" value="ECO:0007669"/>
    <property type="project" value="UniProtKB-UniRule"/>
</dbReference>
<comment type="caution">
    <text evidence="8">The sequence shown here is derived from an EMBL/GenBank/DDBJ whole genome shotgun (WGS) entry which is preliminary data.</text>
</comment>
<evidence type="ECO:0000256" key="1">
    <source>
        <dbReference type="ARBA" id="ARBA00001602"/>
    </source>
</evidence>
<comment type="function">
    <text evidence="7">Provides the (R)-glutamate required for cell wall biosynthesis.</text>
</comment>
<dbReference type="Proteomes" id="UP000317691">
    <property type="component" value="Unassembled WGS sequence"/>
</dbReference>
<dbReference type="EC" id="5.1.1.3" evidence="2 7"/>
<dbReference type="NCBIfam" id="TIGR00067">
    <property type="entry name" value="glut_race"/>
    <property type="match status" value="1"/>
</dbReference>
<feature type="active site" description="Proton donor/acceptor" evidence="7">
    <location>
        <position position="74"/>
    </location>
</feature>
<evidence type="ECO:0000256" key="2">
    <source>
        <dbReference type="ARBA" id="ARBA00013090"/>
    </source>
</evidence>
<feature type="binding site" evidence="7">
    <location>
        <begin position="75"/>
        <end position="76"/>
    </location>
    <ligand>
        <name>substrate</name>
    </ligand>
</feature>